<keyword evidence="3" id="KW-1185">Reference proteome</keyword>
<gene>
    <name evidence="2" type="ORF">ROA7023_02439</name>
</gene>
<dbReference type="RefSeq" id="WP_085879284.1">
    <property type="nucleotide sequence ID" value="NZ_FWFZ01000011.1"/>
</dbReference>
<evidence type="ECO:0000313" key="3">
    <source>
        <dbReference type="Proteomes" id="UP000193900"/>
    </source>
</evidence>
<dbReference type="Pfam" id="PF09931">
    <property type="entry name" value="Phage_phiJL001_Gp84_N"/>
    <property type="match status" value="1"/>
</dbReference>
<dbReference type="OrthoDB" id="1633386at2"/>
<proteinExistence type="predicted"/>
<reference evidence="2 3" key="1">
    <citation type="submission" date="2017-03" db="EMBL/GenBank/DDBJ databases">
        <authorList>
            <person name="Afonso C.L."/>
            <person name="Miller P.J."/>
            <person name="Scott M.A."/>
            <person name="Spackman E."/>
            <person name="Goraichik I."/>
            <person name="Dimitrov K.M."/>
            <person name="Suarez D.L."/>
            <person name="Swayne D.E."/>
        </authorList>
    </citation>
    <scope>NUCLEOTIDE SEQUENCE [LARGE SCALE GENOMIC DNA]</scope>
    <source>
        <strain evidence="2 3">CECT 7023</strain>
    </source>
</reference>
<dbReference type="AlphaFoldDB" id="A0A1Y5T7W2"/>
<dbReference type="Pfam" id="PF09356">
    <property type="entry name" value="Phage_BR0599"/>
    <property type="match status" value="1"/>
</dbReference>
<evidence type="ECO:0000313" key="2">
    <source>
        <dbReference type="EMBL" id="SLN54460.1"/>
    </source>
</evidence>
<name>A0A1Y5T7W2_9RHOB</name>
<evidence type="ECO:0000259" key="1">
    <source>
        <dbReference type="Pfam" id="PF09356"/>
    </source>
</evidence>
<sequence>MTEALNAHLRTGLTNVCRCWRITRRDGTRLGFTDHDRDLAFDGTTFRADTGMTARALVQSTGLSVDNSEALGILSDSAVTEADIEAGRYDGAEVRAWLVNWRDVTQRSLRFRGQLGDITRGGGAFHAELRGLTEALNLAVGRSYQPVCDAVLGDRSCKVDLDQPGFSAEVAVTVVTDNRRFRFVDPSGAAPRWFERGRLIVTSGAAEGLTGVIREDQMRPEGERAVYLWEALRAPVEVGDTIRIEAGCDKRAATCKAKFANLINFRGFPHIPGEDWLTSVPRSSDSNTGGKRP</sequence>
<protein>
    <recommendedName>
        <fullName evidence="1">Bacteriophage phiJL001 Gp84 C-terminal domain-containing protein</fullName>
    </recommendedName>
</protein>
<dbReference type="EMBL" id="FWFZ01000011">
    <property type="protein sequence ID" value="SLN54460.1"/>
    <property type="molecule type" value="Genomic_DNA"/>
</dbReference>
<feature type="domain" description="Bacteriophage phiJL001 Gp84 C-terminal" evidence="1">
    <location>
        <begin position="192"/>
        <end position="275"/>
    </location>
</feature>
<dbReference type="NCBIfam" id="TIGR02218">
    <property type="entry name" value="phg_TIGR02218"/>
    <property type="match status" value="1"/>
</dbReference>
<accession>A0A1Y5T7W2</accession>
<dbReference type="InterPro" id="IPR018964">
    <property type="entry name" value="Phage_phiJL001_Gp84_C"/>
</dbReference>
<dbReference type="InterPro" id="IPR011928">
    <property type="entry name" value="Phage_phiJL001_Gp84"/>
</dbReference>
<organism evidence="2 3">
    <name type="scientific">Roseisalinus antarcticus</name>
    <dbReference type="NCBI Taxonomy" id="254357"/>
    <lineage>
        <taxon>Bacteria</taxon>
        <taxon>Pseudomonadati</taxon>
        <taxon>Pseudomonadota</taxon>
        <taxon>Alphaproteobacteria</taxon>
        <taxon>Rhodobacterales</taxon>
        <taxon>Roseobacteraceae</taxon>
        <taxon>Roseisalinus</taxon>
    </lineage>
</organism>
<dbReference type="Proteomes" id="UP000193900">
    <property type="component" value="Unassembled WGS sequence"/>
</dbReference>